<proteinExistence type="predicted"/>
<feature type="compositionally biased region" description="Polar residues" evidence="3">
    <location>
        <begin position="207"/>
        <end position="234"/>
    </location>
</feature>
<feature type="compositionally biased region" description="Polar residues" evidence="3">
    <location>
        <begin position="105"/>
        <end position="124"/>
    </location>
</feature>
<sequence>MSCRESHVVWFSPPGISQPTVLRSSSIPTNLPWASLWNNVNNSSHGHLRAHMTPHQQQLRLNTSPSILTSSRISSAFRPLQKSSSALPPPATSSAAINEYPRGFQPQQINPIKMSRWQSKTVTESEAERRNNSRMQRQHRRSTQGVTKEQLEEASRLASEETARRHSAVSSTSAPSSAIVRLASEERDLTNSESERSQPERDGDVSATASVPLNSMSNNQANVRRKSQALSFSRTNRRGTGPVMADDVVQAAALRTNGGHGDIASSPTTLRLAAVSATSPSTFSSTSSSSATTPRAYISGTSMSSAASRYSNGEDKATSLPPSSHTSSVAQSAASQRSAVVAGLSTAPSSARVVTATSRFGPTNVSTSTPSYLAQSRPTETNLNYKALYEKERAECDRLRKEVDELRRSNDRPSSNSTSTSNWRLRNTSPSSNASASLTVAKSSSLASFDESERRSMERRITDLESQLKELKKLRNDNDRLKEENGALVRVISKMTS</sequence>
<accession>A0A8S1HP79</accession>
<dbReference type="PANTHER" id="PTHR24179:SF21">
    <property type="entry name" value="MYOSIN BINDING SUBUNIT, ISOFORM O"/>
    <property type="match status" value="1"/>
</dbReference>
<dbReference type="Gene3D" id="6.10.140.390">
    <property type="match status" value="1"/>
</dbReference>
<keyword evidence="1" id="KW-0217">Developmental protein</keyword>
<dbReference type="Pfam" id="PF15898">
    <property type="entry name" value="PRKG1_interact"/>
    <property type="match status" value="1"/>
</dbReference>
<dbReference type="AlphaFoldDB" id="A0A8S1HP79"/>
<dbReference type="GO" id="GO:0019901">
    <property type="term" value="F:protein kinase binding"/>
    <property type="evidence" value="ECO:0007669"/>
    <property type="project" value="InterPro"/>
</dbReference>
<dbReference type="GO" id="GO:0004857">
    <property type="term" value="F:enzyme inhibitor activity"/>
    <property type="evidence" value="ECO:0007669"/>
    <property type="project" value="TreeGrafter"/>
</dbReference>
<evidence type="ECO:0000313" key="6">
    <source>
        <dbReference type="Proteomes" id="UP000835052"/>
    </source>
</evidence>
<dbReference type="PANTHER" id="PTHR24179">
    <property type="entry name" value="PROTEIN PHOSPHATASE 1 REGULATORY SUBUNIT 12"/>
    <property type="match status" value="1"/>
</dbReference>
<feature type="region of interest" description="Disordered" evidence="3">
    <location>
        <begin position="305"/>
        <end position="332"/>
    </location>
</feature>
<feature type="region of interest" description="Disordered" evidence="3">
    <location>
        <begin position="405"/>
        <end position="458"/>
    </location>
</feature>
<feature type="compositionally biased region" description="Basic and acidic residues" evidence="3">
    <location>
        <begin position="183"/>
        <end position="204"/>
    </location>
</feature>
<comment type="caution">
    <text evidence="5">The sequence shown here is derived from an EMBL/GenBank/DDBJ whole genome shotgun (WGS) entry which is preliminary data.</text>
</comment>
<feature type="domain" description="cGMP-dependent protein kinase interacting" evidence="4">
    <location>
        <begin position="384"/>
        <end position="496"/>
    </location>
</feature>
<dbReference type="Proteomes" id="UP000835052">
    <property type="component" value="Unassembled WGS sequence"/>
</dbReference>
<evidence type="ECO:0000259" key="4">
    <source>
        <dbReference type="Pfam" id="PF15898"/>
    </source>
</evidence>
<feature type="compositionally biased region" description="Basic and acidic residues" evidence="3">
    <location>
        <begin position="149"/>
        <end position="164"/>
    </location>
</feature>
<evidence type="ECO:0000256" key="2">
    <source>
        <dbReference type="ARBA" id="ARBA00022737"/>
    </source>
</evidence>
<keyword evidence="6" id="KW-1185">Reference proteome</keyword>
<dbReference type="GO" id="GO:0019208">
    <property type="term" value="F:phosphatase regulator activity"/>
    <property type="evidence" value="ECO:0007669"/>
    <property type="project" value="TreeGrafter"/>
</dbReference>
<gene>
    <name evidence="5" type="ORF">CAUJ_LOCUS14185</name>
</gene>
<evidence type="ECO:0000256" key="3">
    <source>
        <dbReference type="SAM" id="MobiDB-lite"/>
    </source>
</evidence>
<feature type="compositionally biased region" description="Low complexity" evidence="3">
    <location>
        <begin position="168"/>
        <end position="178"/>
    </location>
</feature>
<feature type="region of interest" description="Disordered" evidence="3">
    <location>
        <begin position="79"/>
        <end position="244"/>
    </location>
</feature>
<evidence type="ECO:0000313" key="5">
    <source>
        <dbReference type="EMBL" id="CAD6198279.1"/>
    </source>
</evidence>
<dbReference type="OrthoDB" id="5859220at2759"/>
<organism evidence="5 6">
    <name type="scientific">Caenorhabditis auriculariae</name>
    <dbReference type="NCBI Taxonomy" id="2777116"/>
    <lineage>
        <taxon>Eukaryota</taxon>
        <taxon>Metazoa</taxon>
        <taxon>Ecdysozoa</taxon>
        <taxon>Nematoda</taxon>
        <taxon>Chromadorea</taxon>
        <taxon>Rhabditida</taxon>
        <taxon>Rhabditina</taxon>
        <taxon>Rhabditomorpha</taxon>
        <taxon>Rhabditoidea</taxon>
        <taxon>Rhabditidae</taxon>
        <taxon>Peloderinae</taxon>
        <taxon>Caenorhabditis</taxon>
    </lineage>
</organism>
<dbReference type="InterPro" id="IPR031775">
    <property type="entry name" value="PRKG1_interact"/>
</dbReference>
<protein>
    <recommendedName>
        <fullName evidence="4">cGMP-dependent protein kinase interacting domain-containing protein</fullName>
    </recommendedName>
</protein>
<dbReference type="GO" id="GO:0005737">
    <property type="term" value="C:cytoplasm"/>
    <property type="evidence" value="ECO:0007669"/>
    <property type="project" value="TreeGrafter"/>
</dbReference>
<name>A0A8S1HP79_9PELO</name>
<evidence type="ECO:0000256" key="1">
    <source>
        <dbReference type="ARBA" id="ARBA00022473"/>
    </source>
</evidence>
<dbReference type="EMBL" id="CAJGYM010000120">
    <property type="protein sequence ID" value="CAD6198279.1"/>
    <property type="molecule type" value="Genomic_DNA"/>
</dbReference>
<dbReference type="CDD" id="cd21930">
    <property type="entry name" value="IPD_PPP1R12"/>
    <property type="match status" value="1"/>
</dbReference>
<reference evidence="5" key="1">
    <citation type="submission" date="2020-10" db="EMBL/GenBank/DDBJ databases">
        <authorList>
            <person name="Kikuchi T."/>
        </authorList>
    </citation>
    <scope>NUCLEOTIDE SEQUENCE</scope>
    <source>
        <strain evidence="5">NKZ352</strain>
    </source>
</reference>
<dbReference type="InterPro" id="IPR051226">
    <property type="entry name" value="PP1_Regulatory_Subunit"/>
</dbReference>
<feature type="compositionally biased region" description="Polar residues" evidence="3">
    <location>
        <begin position="412"/>
        <end position="447"/>
    </location>
</feature>
<keyword evidence="2" id="KW-0677">Repeat</keyword>